<feature type="chain" id="PRO_5005583187" evidence="2">
    <location>
        <begin position="25"/>
        <end position="195"/>
    </location>
</feature>
<accession>A0A0L8GPE7</accession>
<keyword evidence="2" id="KW-0732">Signal</keyword>
<dbReference type="EMBL" id="KQ420971">
    <property type="protein sequence ID" value="KOF78709.1"/>
    <property type="molecule type" value="Genomic_DNA"/>
</dbReference>
<feature type="signal peptide" evidence="2">
    <location>
        <begin position="1"/>
        <end position="24"/>
    </location>
</feature>
<gene>
    <name evidence="3" type="ORF">OCBIM_22030412mg</name>
</gene>
<evidence type="ECO:0000256" key="1">
    <source>
        <dbReference type="SAM" id="Coils"/>
    </source>
</evidence>
<proteinExistence type="predicted"/>
<evidence type="ECO:0000313" key="3">
    <source>
        <dbReference type="EMBL" id="KOF78709.1"/>
    </source>
</evidence>
<dbReference type="AlphaFoldDB" id="A0A0L8GPE7"/>
<feature type="coiled-coil region" evidence="1">
    <location>
        <begin position="32"/>
        <end position="59"/>
    </location>
</feature>
<evidence type="ECO:0000256" key="2">
    <source>
        <dbReference type="SAM" id="SignalP"/>
    </source>
</evidence>
<organism evidence="3">
    <name type="scientific">Octopus bimaculoides</name>
    <name type="common">California two-spotted octopus</name>
    <dbReference type="NCBI Taxonomy" id="37653"/>
    <lineage>
        <taxon>Eukaryota</taxon>
        <taxon>Metazoa</taxon>
        <taxon>Spiralia</taxon>
        <taxon>Lophotrochozoa</taxon>
        <taxon>Mollusca</taxon>
        <taxon>Cephalopoda</taxon>
        <taxon>Coleoidea</taxon>
        <taxon>Octopodiformes</taxon>
        <taxon>Octopoda</taxon>
        <taxon>Incirrata</taxon>
        <taxon>Octopodidae</taxon>
        <taxon>Octopus</taxon>
    </lineage>
</organism>
<reference evidence="3" key="1">
    <citation type="submission" date="2015-07" db="EMBL/GenBank/DDBJ databases">
        <title>MeaNS - Measles Nucleotide Surveillance Program.</title>
        <authorList>
            <person name="Tran T."/>
            <person name="Druce J."/>
        </authorList>
    </citation>
    <scope>NUCLEOTIDE SEQUENCE</scope>
    <source>
        <strain evidence="3">UCB-OBI-ISO-001</strain>
        <tissue evidence="3">Gonad</tissue>
    </source>
</reference>
<dbReference type="KEGG" id="obi:106875618"/>
<protein>
    <submittedName>
        <fullName evidence="3">Uncharacterized protein</fullName>
    </submittedName>
</protein>
<name>A0A0L8GPE7_OCTBM</name>
<sequence>MCNSARMKVISLFAFYMLMSQGSGASLNGLNQMDKKHEAEELEDQLHLEKRKVKTSSEREMNPEVTTTMEVTTAMDLPLTTELNEENILETLGVNGFVHLVSSVFEHHPQVLKEFLSRKSNLLVKHSSMNGRPTHHHIRPHLPETANSGSYLPAHYKKSNLLNHGPLRRHYNPTEKRHQNHIYQGESAPFFLSFC</sequence>
<keyword evidence="1" id="KW-0175">Coiled coil</keyword>